<dbReference type="InterPro" id="IPR017850">
    <property type="entry name" value="Alkaline_phosphatase_core_sf"/>
</dbReference>
<dbReference type="InterPro" id="IPR024607">
    <property type="entry name" value="Sulfatase_CS"/>
</dbReference>
<dbReference type="InterPro" id="IPR006558">
    <property type="entry name" value="LamG-like"/>
</dbReference>
<keyword evidence="3 7" id="KW-0732">Signal</keyword>
<organism evidence="9 10">
    <name type="scientific">Tichowtungia aerotolerans</name>
    <dbReference type="NCBI Taxonomy" id="2697043"/>
    <lineage>
        <taxon>Bacteria</taxon>
        <taxon>Pseudomonadati</taxon>
        <taxon>Kiritimatiellota</taxon>
        <taxon>Tichowtungiia</taxon>
        <taxon>Tichowtungiales</taxon>
        <taxon>Tichowtungiaceae</taxon>
        <taxon>Tichowtungia</taxon>
    </lineage>
</organism>
<dbReference type="RefSeq" id="WP_160626976.1">
    <property type="nucleotide sequence ID" value="NZ_CP047593.1"/>
</dbReference>
<evidence type="ECO:0000256" key="1">
    <source>
        <dbReference type="ARBA" id="ARBA00008779"/>
    </source>
</evidence>
<evidence type="ECO:0000313" key="10">
    <source>
        <dbReference type="Proteomes" id="UP000464954"/>
    </source>
</evidence>
<dbReference type="InterPro" id="IPR046780">
    <property type="entry name" value="aBig_2"/>
</dbReference>
<dbReference type="GO" id="GO:0004065">
    <property type="term" value="F:arylsulfatase activity"/>
    <property type="evidence" value="ECO:0007669"/>
    <property type="project" value="TreeGrafter"/>
</dbReference>
<dbReference type="EMBL" id="CP047593">
    <property type="protein sequence ID" value="QHI68548.1"/>
    <property type="molecule type" value="Genomic_DNA"/>
</dbReference>
<dbReference type="Proteomes" id="UP000464954">
    <property type="component" value="Chromosome"/>
</dbReference>
<evidence type="ECO:0000256" key="2">
    <source>
        <dbReference type="ARBA" id="ARBA00022723"/>
    </source>
</evidence>
<keyword evidence="9" id="KW-0808">Transferase</keyword>
<dbReference type="KEGG" id="taer:GT409_03460"/>
<gene>
    <name evidence="9" type="ORF">GT409_03460</name>
</gene>
<keyword evidence="10" id="KW-1185">Reference proteome</keyword>
<reference evidence="9 10" key="1">
    <citation type="submission" date="2020-01" db="EMBL/GenBank/DDBJ databases">
        <title>Ponticoccus aerotolerans gen. nov., sp. nov., an anaerobic bacterium and proposal of Ponticoccusceae fam. nov., Ponticoccusles ord. nov. and Ponticoccuse classis nov. in the phylum Kiritimatiellaeota.</title>
        <authorList>
            <person name="Zhou L.Y."/>
            <person name="Du Z.J."/>
        </authorList>
    </citation>
    <scope>NUCLEOTIDE SEQUENCE [LARGE SCALE GENOMIC DNA]</scope>
    <source>
        <strain evidence="9 10">S-5007</strain>
    </source>
</reference>
<dbReference type="CDD" id="cd16025">
    <property type="entry name" value="PAS_like"/>
    <property type="match status" value="1"/>
</dbReference>
<sequence length="847" mass="95281">MRNRIYKTGVAALLAGFWAMAKPEPPPNILVVLVDDMGYSDLGCFGSCIETPTVDRLAAEGLTLTQFYNTARCMPSRASLLTGLYPHKAGMGYMAEPLDALAYQGHLNHNCMTIAEALNAAGYWTMHSGKWHVAHTLRDQQHAPCRRGFDRSFLRSFRVNYFNPPWLAVNFTGDPAQCKSKEELGFDDSFYLTDAEADYAIRFLEEWKSEQAQKPFFMYLAFDAPHWPMHARPEDIAKYRWKKDKFRNGWDEVRERRFKAMQKRKILDPSWTLPPRDPALPAWDSIPGDSADGWDGVPMNQYDKDDWDLKMAVYAAMIDRMDQKLGDVIAWLEKSGVRDNTLILFLADNGGCPEEVGSHDRREVGTPESYQGCFMPWAHVQNTPFRMYKHWVHEGGISTPCIINWPAGMDESVKGALDRTPGHVVDVMATCLDAAGAELPDVFEREGRAYRIQPPEGESLLPLLNGGALPERALFFEHEGNRAVRDGDWKLVSRYEKDVQLYSHYGYPAAPRAAEWELYNLKNDRTETTDLAAACPEIASRLAKKYQAWTVQSGARPWSELEPVFDLQVAERRPILQFEQSFERGAEPGAVGRASRRFSCAGQDALHESPVDCRQALTVSMWVQFDSVPELGKDCYLLGQMNWPTKGFHLHYRDGQWIFNLLRRDGIAALKHRRSVVPGEWVHLGAIWNGQTARLYLNGEEVQSAAVPGMDPSDAALWIGGNGRDKGAGGLIDDVRVYNTALSPEILRGLYQQGNEVRLALDFDRLAPRFAPGDSVGSVSSSVFLPQKAAGGSDVVWSSSHPDILGHDGRLIHRPADRRQVELTARLRLYAGEKVKRFNVAISGQVR</sequence>
<dbReference type="InterPro" id="IPR013320">
    <property type="entry name" value="ConA-like_dom_sf"/>
</dbReference>
<protein>
    <submittedName>
        <fullName evidence="9">Sulfatase-like hydrolase/transferase</fullName>
    </submittedName>
</protein>
<dbReference type="AlphaFoldDB" id="A0A6P1M8X1"/>
<evidence type="ECO:0000256" key="3">
    <source>
        <dbReference type="ARBA" id="ARBA00022729"/>
    </source>
</evidence>
<feature type="signal peptide" evidence="7">
    <location>
        <begin position="1"/>
        <end position="21"/>
    </location>
</feature>
<feature type="chain" id="PRO_5026749930" evidence="7">
    <location>
        <begin position="22"/>
        <end position="847"/>
    </location>
</feature>
<dbReference type="Gene3D" id="2.60.120.200">
    <property type="match status" value="1"/>
</dbReference>
<dbReference type="SUPFAM" id="SSF53649">
    <property type="entry name" value="Alkaline phosphatase-like"/>
    <property type="match status" value="1"/>
</dbReference>
<dbReference type="SUPFAM" id="SSF49899">
    <property type="entry name" value="Concanavalin A-like lectins/glucanases"/>
    <property type="match status" value="1"/>
</dbReference>
<dbReference type="Gene3D" id="3.40.720.10">
    <property type="entry name" value="Alkaline Phosphatase, subunit A"/>
    <property type="match status" value="1"/>
</dbReference>
<keyword evidence="4 9" id="KW-0378">Hydrolase</keyword>
<keyword evidence="2" id="KW-0479">Metal-binding</keyword>
<dbReference type="Gene3D" id="3.30.1120.10">
    <property type="match status" value="1"/>
</dbReference>
<proteinExistence type="inferred from homology"/>
<dbReference type="GO" id="GO:0046872">
    <property type="term" value="F:metal ion binding"/>
    <property type="evidence" value="ECO:0007669"/>
    <property type="project" value="UniProtKB-KW"/>
</dbReference>
<keyword evidence="5" id="KW-0106">Calcium</keyword>
<dbReference type="InterPro" id="IPR000917">
    <property type="entry name" value="Sulfatase_N"/>
</dbReference>
<evidence type="ECO:0000259" key="8">
    <source>
        <dbReference type="SMART" id="SM00560"/>
    </source>
</evidence>
<dbReference type="PANTHER" id="PTHR42693">
    <property type="entry name" value="ARYLSULFATASE FAMILY MEMBER"/>
    <property type="match status" value="1"/>
</dbReference>
<evidence type="ECO:0000256" key="7">
    <source>
        <dbReference type="SAM" id="SignalP"/>
    </source>
</evidence>
<dbReference type="SMART" id="SM00560">
    <property type="entry name" value="LamGL"/>
    <property type="match status" value="1"/>
</dbReference>
<dbReference type="Pfam" id="PF20578">
    <property type="entry name" value="aBig_2"/>
    <property type="match status" value="1"/>
</dbReference>
<evidence type="ECO:0000256" key="6">
    <source>
        <dbReference type="ARBA" id="ARBA00023157"/>
    </source>
</evidence>
<feature type="domain" description="LamG-like jellyroll fold" evidence="8">
    <location>
        <begin position="615"/>
        <end position="745"/>
    </location>
</feature>
<dbReference type="Pfam" id="PF00884">
    <property type="entry name" value="Sulfatase"/>
    <property type="match status" value="1"/>
</dbReference>
<dbReference type="InterPro" id="IPR050738">
    <property type="entry name" value="Sulfatase"/>
</dbReference>
<evidence type="ECO:0000256" key="4">
    <source>
        <dbReference type="ARBA" id="ARBA00022801"/>
    </source>
</evidence>
<comment type="similarity">
    <text evidence="1">Belongs to the sulfatase family.</text>
</comment>
<dbReference type="Pfam" id="PF13385">
    <property type="entry name" value="Laminin_G_3"/>
    <property type="match status" value="1"/>
</dbReference>
<dbReference type="PANTHER" id="PTHR42693:SF53">
    <property type="entry name" value="ENDO-4-O-SULFATASE"/>
    <property type="match status" value="1"/>
</dbReference>
<dbReference type="PROSITE" id="PS00149">
    <property type="entry name" value="SULFATASE_2"/>
    <property type="match status" value="1"/>
</dbReference>
<dbReference type="GO" id="GO:0016740">
    <property type="term" value="F:transferase activity"/>
    <property type="evidence" value="ECO:0007669"/>
    <property type="project" value="UniProtKB-KW"/>
</dbReference>
<accession>A0A6P1M8X1</accession>
<name>A0A6P1M8X1_9BACT</name>
<evidence type="ECO:0000256" key="5">
    <source>
        <dbReference type="ARBA" id="ARBA00022837"/>
    </source>
</evidence>
<evidence type="ECO:0000313" key="9">
    <source>
        <dbReference type="EMBL" id="QHI68548.1"/>
    </source>
</evidence>
<keyword evidence="6" id="KW-1015">Disulfide bond</keyword>